<dbReference type="InterPro" id="IPR015424">
    <property type="entry name" value="PyrdxlP-dep_Trfase"/>
</dbReference>
<evidence type="ECO:0000256" key="9">
    <source>
        <dbReference type="ARBA" id="ARBA00048531"/>
    </source>
</evidence>
<dbReference type="NCBIfam" id="TIGR01140">
    <property type="entry name" value="L_thr_O3P_dcar"/>
    <property type="match status" value="1"/>
</dbReference>
<comment type="cofactor">
    <cofactor evidence="1">
        <name>pyridoxal 5'-phosphate</name>
        <dbReference type="ChEBI" id="CHEBI:597326"/>
    </cofactor>
</comment>
<dbReference type="RefSeq" id="WP_075633628.1">
    <property type="nucleotide sequence ID" value="NZ_MKIO01000021.1"/>
</dbReference>
<dbReference type="PANTHER" id="PTHR42885:SF1">
    <property type="entry name" value="THREONINE-PHOSPHATE DECARBOXYLASE"/>
    <property type="match status" value="1"/>
</dbReference>
<evidence type="ECO:0000259" key="10">
    <source>
        <dbReference type="Pfam" id="PF00155"/>
    </source>
</evidence>
<evidence type="ECO:0000256" key="7">
    <source>
        <dbReference type="ARBA" id="ARBA00023239"/>
    </source>
</evidence>
<name>A0A1Q9AMJ3_9HYPH</name>
<proteinExistence type="predicted"/>
<comment type="function">
    <text evidence="2">Decarboxylates L-threonine-O-3-phosphate to yield (R)-1-amino-2-propanol O-2-phosphate, the precursor for the linkage between the nucleotide loop and the corrin ring in cobalamin.</text>
</comment>
<reference evidence="11 12" key="1">
    <citation type="submission" date="2016-09" db="EMBL/GenBank/DDBJ databases">
        <title>Rhizobium sp. nov., a novel species isolated from the rice rhizosphere.</title>
        <authorList>
            <person name="Zhao J."/>
            <person name="Zhang X."/>
        </authorList>
    </citation>
    <scope>NUCLEOTIDE SEQUENCE [LARGE SCALE GENOMIC DNA]</scope>
    <source>
        <strain evidence="11 12">MH17</strain>
    </source>
</reference>
<comment type="catalytic activity">
    <reaction evidence="9">
        <text>O-phospho-L-threonine + H(+) = (R)-1-aminopropan-2-yl phosphate + CO2</text>
        <dbReference type="Rhea" id="RHEA:11492"/>
        <dbReference type="ChEBI" id="CHEBI:15378"/>
        <dbReference type="ChEBI" id="CHEBI:16526"/>
        <dbReference type="ChEBI" id="CHEBI:58563"/>
        <dbReference type="ChEBI" id="CHEBI:58675"/>
        <dbReference type="EC" id="4.1.1.81"/>
    </reaction>
</comment>
<dbReference type="InterPro" id="IPR004839">
    <property type="entry name" value="Aminotransferase_I/II_large"/>
</dbReference>
<evidence type="ECO:0000313" key="12">
    <source>
        <dbReference type="Proteomes" id="UP000186143"/>
    </source>
</evidence>
<keyword evidence="5" id="KW-0169">Cobalamin biosynthesis</keyword>
<dbReference type="InterPro" id="IPR015421">
    <property type="entry name" value="PyrdxlP-dep_Trfase_major"/>
</dbReference>
<dbReference type="SUPFAM" id="SSF53383">
    <property type="entry name" value="PLP-dependent transferases"/>
    <property type="match status" value="1"/>
</dbReference>
<dbReference type="PANTHER" id="PTHR42885">
    <property type="entry name" value="HISTIDINOL-PHOSPHATE AMINOTRANSFERASE-RELATED"/>
    <property type="match status" value="1"/>
</dbReference>
<dbReference type="STRING" id="1672749.BJF92_10990"/>
<evidence type="ECO:0000313" key="11">
    <source>
        <dbReference type="EMBL" id="OLP56612.1"/>
    </source>
</evidence>
<dbReference type="EC" id="4.1.1.81" evidence="4"/>
<dbReference type="InterPro" id="IPR015422">
    <property type="entry name" value="PyrdxlP-dep_Trfase_small"/>
</dbReference>
<evidence type="ECO:0000256" key="4">
    <source>
        <dbReference type="ARBA" id="ARBA00012285"/>
    </source>
</evidence>
<dbReference type="AlphaFoldDB" id="A0A1Q9AMJ3"/>
<dbReference type="Pfam" id="PF00155">
    <property type="entry name" value="Aminotran_1_2"/>
    <property type="match status" value="1"/>
</dbReference>
<dbReference type="PROSITE" id="PS00105">
    <property type="entry name" value="AA_TRANSFER_CLASS_1"/>
    <property type="match status" value="1"/>
</dbReference>
<dbReference type="Proteomes" id="UP000186143">
    <property type="component" value="Unassembled WGS sequence"/>
</dbReference>
<evidence type="ECO:0000256" key="8">
    <source>
        <dbReference type="ARBA" id="ARBA00029996"/>
    </source>
</evidence>
<protein>
    <recommendedName>
        <fullName evidence="4">threonine-phosphate decarboxylase</fullName>
        <ecNumber evidence="4">4.1.1.81</ecNumber>
    </recommendedName>
    <alternativeName>
        <fullName evidence="8">L-threonine-O-3-phosphate decarboxylase</fullName>
    </alternativeName>
</protein>
<dbReference type="GO" id="GO:0048472">
    <property type="term" value="F:threonine-phosphate decarboxylase activity"/>
    <property type="evidence" value="ECO:0007669"/>
    <property type="project" value="UniProtKB-EC"/>
</dbReference>
<dbReference type="CDD" id="cd00609">
    <property type="entry name" value="AAT_like"/>
    <property type="match status" value="1"/>
</dbReference>
<evidence type="ECO:0000256" key="3">
    <source>
        <dbReference type="ARBA" id="ARBA00004953"/>
    </source>
</evidence>
<evidence type="ECO:0000256" key="2">
    <source>
        <dbReference type="ARBA" id="ARBA00003444"/>
    </source>
</evidence>
<sequence length="360" mass="37921">MTDAPFSGLIPDLTPPPILHGGGLTAALRHYGGRRGDWLDLSTGLNPCPPGLPPIGPEAWHRLPDESAVLEARHAARDFYGTGALLPLPVAGTQAAIQSLPALLAGGGRVAILAPTYGEYRRVFQAAGHAVDLVTDLDMISAEHRLVVIVNPNNPTGRLLPAATLLALADRLSAQGSMLVVDEAFADVAPQESLAGHAGHRPGLIVLRSLGKFFGFAGIRLGFVLAEPALLLRLDHLLGPWSVSGPALAVGAALMRGDAGAIRARILRRSQGLDMALSAAKVRHLGGTPLFRLIEVPDARLVHERLARLHILTRRFEEQPTWLRIGLAPSAQADLRFGTALCDALAAPGPVPASAQESAY</sequence>
<gene>
    <name evidence="11" type="ORF">BJF92_10990</name>
</gene>
<organism evidence="11 12">
    <name type="scientific">Xaviernesmea rhizosphaerae</name>
    <dbReference type="NCBI Taxonomy" id="1672749"/>
    <lineage>
        <taxon>Bacteria</taxon>
        <taxon>Pseudomonadati</taxon>
        <taxon>Pseudomonadota</taxon>
        <taxon>Alphaproteobacteria</taxon>
        <taxon>Hyphomicrobiales</taxon>
        <taxon>Rhizobiaceae</taxon>
        <taxon>Rhizobium/Agrobacterium group</taxon>
        <taxon>Xaviernesmea</taxon>
    </lineage>
</organism>
<dbReference type="EMBL" id="MKIO01000021">
    <property type="protein sequence ID" value="OLP56612.1"/>
    <property type="molecule type" value="Genomic_DNA"/>
</dbReference>
<dbReference type="OrthoDB" id="9799304at2"/>
<dbReference type="Gene3D" id="3.90.1150.10">
    <property type="entry name" value="Aspartate Aminotransferase, domain 1"/>
    <property type="match status" value="1"/>
</dbReference>
<dbReference type="InterPro" id="IPR005860">
    <property type="entry name" value="CobD"/>
</dbReference>
<keyword evidence="7" id="KW-0456">Lyase</keyword>
<keyword evidence="6" id="KW-0663">Pyridoxal phosphate</keyword>
<dbReference type="Gene3D" id="3.40.640.10">
    <property type="entry name" value="Type I PLP-dependent aspartate aminotransferase-like (Major domain)"/>
    <property type="match status" value="1"/>
</dbReference>
<dbReference type="GO" id="GO:0030170">
    <property type="term" value="F:pyridoxal phosphate binding"/>
    <property type="evidence" value="ECO:0007669"/>
    <property type="project" value="InterPro"/>
</dbReference>
<feature type="domain" description="Aminotransferase class I/classII large" evidence="10">
    <location>
        <begin position="61"/>
        <end position="331"/>
    </location>
</feature>
<comment type="pathway">
    <text evidence="3">Cofactor biosynthesis; adenosylcobalamin biosynthesis.</text>
</comment>
<evidence type="ECO:0000256" key="1">
    <source>
        <dbReference type="ARBA" id="ARBA00001933"/>
    </source>
</evidence>
<evidence type="ECO:0000256" key="5">
    <source>
        <dbReference type="ARBA" id="ARBA00022573"/>
    </source>
</evidence>
<evidence type="ECO:0000256" key="6">
    <source>
        <dbReference type="ARBA" id="ARBA00022898"/>
    </source>
</evidence>
<dbReference type="GO" id="GO:0009236">
    <property type="term" value="P:cobalamin biosynthetic process"/>
    <property type="evidence" value="ECO:0007669"/>
    <property type="project" value="UniProtKB-UniPathway"/>
</dbReference>
<comment type="caution">
    <text evidence="11">The sequence shown here is derived from an EMBL/GenBank/DDBJ whole genome shotgun (WGS) entry which is preliminary data.</text>
</comment>
<dbReference type="UniPathway" id="UPA00148"/>
<dbReference type="InterPro" id="IPR004838">
    <property type="entry name" value="NHTrfase_class1_PyrdxlP-BS"/>
</dbReference>
<accession>A0A1Q9AMJ3</accession>